<dbReference type="InterPro" id="IPR000600">
    <property type="entry name" value="ROK"/>
</dbReference>
<evidence type="ECO:0000313" key="3">
    <source>
        <dbReference type="Proteomes" id="UP000626786"/>
    </source>
</evidence>
<name>A0ABR8U9W7_9BACL</name>
<dbReference type="InterPro" id="IPR043129">
    <property type="entry name" value="ATPase_NBD"/>
</dbReference>
<dbReference type="Proteomes" id="UP000626786">
    <property type="component" value="Unassembled WGS sequence"/>
</dbReference>
<protein>
    <submittedName>
        <fullName evidence="2">ROK family protein</fullName>
    </submittedName>
</protein>
<evidence type="ECO:0000256" key="1">
    <source>
        <dbReference type="ARBA" id="ARBA00006479"/>
    </source>
</evidence>
<dbReference type="EMBL" id="JACSQN010000007">
    <property type="protein sequence ID" value="MBD7984828.1"/>
    <property type="molecule type" value="Genomic_DNA"/>
</dbReference>
<dbReference type="Gene3D" id="3.30.420.40">
    <property type="match status" value="2"/>
</dbReference>
<dbReference type="PANTHER" id="PTHR18964:SF149">
    <property type="entry name" value="BIFUNCTIONAL UDP-N-ACETYLGLUCOSAMINE 2-EPIMERASE_N-ACETYLMANNOSAMINE KINASE"/>
    <property type="match status" value="1"/>
</dbReference>
<dbReference type="SUPFAM" id="SSF53067">
    <property type="entry name" value="Actin-like ATPase domain"/>
    <property type="match status" value="1"/>
</dbReference>
<proteinExistence type="inferred from homology"/>
<dbReference type="PANTHER" id="PTHR18964">
    <property type="entry name" value="ROK (REPRESSOR, ORF, KINASE) FAMILY"/>
    <property type="match status" value="1"/>
</dbReference>
<accession>A0ABR8U9W7</accession>
<reference evidence="2 3" key="1">
    <citation type="submission" date="2020-08" db="EMBL/GenBank/DDBJ databases">
        <title>A Genomic Blueprint of the Chicken Gut Microbiome.</title>
        <authorList>
            <person name="Gilroy R."/>
            <person name="Ravi A."/>
            <person name="Getino M."/>
            <person name="Pursley I."/>
            <person name="Horton D.L."/>
            <person name="Alikhan N.-F."/>
            <person name="Baker D."/>
            <person name="Gharbi K."/>
            <person name="Hall N."/>
            <person name="Watson M."/>
            <person name="Adriaenssens E.M."/>
            <person name="Foster-Nyarko E."/>
            <person name="Jarju S."/>
            <person name="Secka A."/>
            <person name="Antonio M."/>
            <person name="Oren A."/>
            <person name="Chaudhuri R."/>
            <person name="La Ragione R.M."/>
            <person name="Hildebrand F."/>
            <person name="Pallen M.J."/>
        </authorList>
    </citation>
    <scope>NUCLEOTIDE SEQUENCE [LARGE SCALE GENOMIC DNA]</scope>
    <source>
        <strain evidence="2 3">Sa2YVA2</strain>
    </source>
</reference>
<gene>
    <name evidence="2" type="ORF">H9649_09555</name>
</gene>
<evidence type="ECO:0000313" key="2">
    <source>
        <dbReference type="EMBL" id="MBD7984828.1"/>
    </source>
</evidence>
<dbReference type="Pfam" id="PF00480">
    <property type="entry name" value="ROK"/>
    <property type="match status" value="1"/>
</dbReference>
<comment type="similarity">
    <text evidence="1">Belongs to the ROK (NagC/XylR) family.</text>
</comment>
<keyword evidence="3" id="KW-1185">Reference proteome</keyword>
<dbReference type="RefSeq" id="WP_191694519.1">
    <property type="nucleotide sequence ID" value="NZ_JACSQN010000007.1"/>
</dbReference>
<sequence>MNYILTADIGGTKLATALFDEAGALVERHEIRSENEDGEKLYFSLVESFEKLCKHQEISLSEIAGVSLGIPGIVDVDAGIAIFQNNLPWRDFPLKERLSELFTNAEIIVDNDVYMAAWGEFAARGSTHESFVYLTLSTGISCCTISEGRFLRGAGMAGEVGFALVDEDGATLENTVSGNSMERFGRIVFGDPQLTLKEMMDYYYKEDQRAVSIVDKAVHAIANELHQILLFVDPSCIVLGGGIFNKHPALVEAVRKKFSKLLVHELFKGKENRIEGSIHKGEAGLQGALARCVK</sequence>
<organism evidence="2 3">
    <name type="scientific">Sporosarcina quadrami</name>
    <dbReference type="NCBI Taxonomy" id="2762234"/>
    <lineage>
        <taxon>Bacteria</taxon>
        <taxon>Bacillati</taxon>
        <taxon>Bacillota</taxon>
        <taxon>Bacilli</taxon>
        <taxon>Bacillales</taxon>
        <taxon>Caryophanaceae</taxon>
        <taxon>Sporosarcina</taxon>
    </lineage>
</organism>
<comment type="caution">
    <text evidence="2">The sequence shown here is derived from an EMBL/GenBank/DDBJ whole genome shotgun (WGS) entry which is preliminary data.</text>
</comment>